<sequence>MEPSLIRLMLCFKKEAHL</sequence>
<evidence type="ECO:0000313" key="1">
    <source>
        <dbReference type="EMBL" id="KAF8719950.1"/>
    </source>
</evidence>
<dbReference type="EMBL" id="JACEFO010001700">
    <property type="protein sequence ID" value="KAF8719950.1"/>
    <property type="molecule type" value="Genomic_DNA"/>
</dbReference>
<evidence type="ECO:0000313" key="2">
    <source>
        <dbReference type="Proteomes" id="UP000636709"/>
    </source>
</evidence>
<organism evidence="1 2">
    <name type="scientific">Digitaria exilis</name>
    <dbReference type="NCBI Taxonomy" id="1010633"/>
    <lineage>
        <taxon>Eukaryota</taxon>
        <taxon>Viridiplantae</taxon>
        <taxon>Streptophyta</taxon>
        <taxon>Embryophyta</taxon>
        <taxon>Tracheophyta</taxon>
        <taxon>Spermatophyta</taxon>
        <taxon>Magnoliopsida</taxon>
        <taxon>Liliopsida</taxon>
        <taxon>Poales</taxon>
        <taxon>Poaceae</taxon>
        <taxon>PACMAD clade</taxon>
        <taxon>Panicoideae</taxon>
        <taxon>Panicodae</taxon>
        <taxon>Paniceae</taxon>
        <taxon>Anthephorinae</taxon>
        <taxon>Digitaria</taxon>
    </lineage>
</organism>
<gene>
    <name evidence="1" type="ORF">HU200_024716</name>
</gene>
<dbReference type="Proteomes" id="UP000636709">
    <property type="component" value="Unassembled WGS sequence"/>
</dbReference>
<comment type="caution">
    <text evidence="1">The sequence shown here is derived from an EMBL/GenBank/DDBJ whole genome shotgun (WGS) entry which is preliminary data.</text>
</comment>
<accession>A0A835C206</accession>
<name>A0A835C206_9POAL</name>
<keyword evidence="2" id="KW-1185">Reference proteome</keyword>
<protein>
    <submittedName>
        <fullName evidence="1">Uncharacterized protein</fullName>
    </submittedName>
</protein>
<dbReference type="AlphaFoldDB" id="A0A835C206"/>
<reference evidence="1" key="1">
    <citation type="submission" date="2020-07" db="EMBL/GenBank/DDBJ databases">
        <title>Genome sequence and genetic diversity analysis of an under-domesticated orphan crop, white fonio (Digitaria exilis).</title>
        <authorList>
            <person name="Bennetzen J.L."/>
            <person name="Chen S."/>
            <person name="Ma X."/>
            <person name="Wang X."/>
            <person name="Yssel A.E.J."/>
            <person name="Chaluvadi S.R."/>
            <person name="Johnson M."/>
            <person name="Gangashetty P."/>
            <person name="Hamidou F."/>
            <person name="Sanogo M.D."/>
            <person name="Zwaenepoel A."/>
            <person name="Wallace J."/>
            <person name="Van De Peer Y."/>
            <person name="Van Deynze A."/>
        </authorList>
    </citation>
    <scope>NUCLEOTIDE SEQUENCE</scope>
    <source>
        <tissue evidence="1">Leaves</tissue>
    </source>
</reference>
<proteinExistence type="predicted"/>